<dbReference type="SUPFAM" id="SSF101238">
    <property type="entry name" value="XPC-binding domain"/>
    <property type="match status" value="1"/>
</dbReference>
<dbReference type="SMART" id="SM00213">
    <property type="entry name" value="UBQ"/>
    <property type="match status" value="1"/>
</dbReference>
<feature type="compositionally biased region" description="Gly residues" evidence="6">
    <location>
        <begin position="308"/>
        <end position="341"/>
    </location>
</feature>
<dbReference type="PANTHER" id="PTHR10621:SF0">
    <property type="entry name" value="UV EXCISION REPAIR PROTEIN RAD23"/>
    <property type="match status" value="1"/>
</dbReference>
<dbReference type="FunFam" id="1.10.8.10:FF:000003">
    <property type="entry name" value="UV excision repair protein RAD23 homolog"/>
    <property type="match status" value="1"/>
</dbReference>
<evidence type="ECO:0000256" key="4">
    <source>
        <dbReference type="ARBA" id="ARBA00023242"/>
    </source>
</evidence>
<comment type="subcellular location">
    <subcellularLocation>
        <location evidence="5">Nucleus</location>
    </subcellularLocation>
    <subcellularLocation>
        <location evidence="5">Cytoplasm</location>
    </subcellularLocation>
</comment>
<keyword evidence="5" id="KW-0963">Cytoplasm</keyword>
<name>A0AAW0UFA4_SCYPA</name>
<keyword evidence="4 5" id="KW-0539">Nucleus</keyword>
<evidence type="ECO:0000313" key="10">
    <source>
        <dbReference type="Proteomes" id="UP001487740"/>
    </source>
</evidence>
<dbReference type="GO" id="GO:0043161">
    <property type="term" value="P:proteasome-mediated ubiquitin-dependent protein catabolic process"/>
    <property type="evidence" value="ECO:0007669"/>
    <property type="project" value="UniProtKB-UniRule"/>
</dbReference>
<dbReference type="PANTHER" id="PTHR10621">
    <property type="entry name" value="UV EXCISION REPAIR PROTEIN RAD23"/>
    <property type="match status" value="1"/>
</dbReference>
<evidence type="ECO:0000256" key="2">
    <source>
        <dbReference type="ARBA" id="ARBA00022763"/>
    </source>
</evidence>
<dbReference type="InterPro" id="IPR006636">
    <property type="entry name" value="STI1_HS-bd"/>
</dbReference>
<dbReference type="SMART" id="SM00165">
    <property type="entry name" value="UBA"/>
    <property type="match status" value="2"/>
</dbReference>
<dbReference type="GO" id="GO:0003684">
    <property type="term" value="F:damaged DNA binding"/>
    <property type="evidence" value="ECO:0007669"/>
    <property type="project" value="UniProtKB-UniRule"/>
</dbReference>
<feature type="domain" description="UBA" evidence="7">
    <location>
        <begin position="352"/>
        <end position="393"/>
    </location>
</feature>
<evidence type="ECO:0000256" key="6">
    <source>
        <dbReference type="SAM" id="MobiDB-lite"/>
    </source>
</evidence>
<dbReference type="Proteomes" id="UP001487740">
    <property type="component" value="Unassembled WGS sequence"/>
</dbReference>
<dbReference type="InterPro" id="IPR015360">
    <property type="entry name" value="XPC-bd"/>
</dbReference>
<dbReference type="NCBIfam" id="TIGR00601">
    <property type="entry name" value="rad23"/>
    <property type="match status" value="1"/>
</dbReference>
<dbReference type="Pfam" id="PF00240">
    <property type="entry name" value="ubiquitin"/>
    <property type="match status" value="1"/>
</dbReference>
<protein>
    <recommendedName>
        <fullName evidence="5">UV excision repair protein RAD23</fullName>
    </recommendedName>
</protein>
<reference evidence="9 10" key="1">
    <citation type="submission" date="2023-03" db="EMBL/GenBank/DDBJ databases">
        <title>High-quality genome of Scylla paramamosain provides insights in environmental adaptation.</title>
        <authorList>
            <person name="Zhang L."/>
        </authorList>
    </citation>
    <scope>NUCLEOTIDE SEQUENCE [LARGE SCALE GENOMIC DNA]</scope>
    <source>
        <strain evidence="9">LZ_2023a</strain>
        <tissue evidence="9">Muscle</tissue>
    </source>
</reference>
<organism evidence="9 10">
    <name type="scientific">Scylla paramamosain</name>
    <name type="common">Mud crab</name>
    <dbReference type="NCBI Taxonomy" id="85552"/>
    <lineage>
        <taxon>Eukaryota</taxon>
        <taxon>Metazoa</taxon>
        <taxon>Ecdysozoa</taxon>
        <taxon>Arthropoda</taxon>
        <taxon>Crustacea</taxon>
        <taxon>Multicrustacea</taxon>
        <taxon>Malacostraca</taxon>
        <taxon>Eumalacostraca</taxon>
        <taxon>Eucarida</taxon>
        <taxon>Decapoda</taxon>
        <taxon>Pleocyemata</taxon>
        <taxon>Brachyura</taxon>
        <taxon>Eubrachyura</taxon>
        <taxon>Portunoidea</taxon>
        <taxon>Portunidae</taxon>
        <taxon>Portuninae</taxon>
        <taxon>Scylla</taxon>
    </lineage>
</organism>
<dbReference type="Pfam" id="PF00627">
    <property type="entry name" value="UBA"/>
    <property type="match status" value="2"/>
</dbReference>
<gene>
    <name evidence="9" type="ORF">O3P69_003973</name>
</gene>
<dbReference type="CDD" id="cd01805">
    <property type="entry name" value="Ubl_Rad23"/>
    <property type="match status" value="1"/>
</dbReference>
<dbReference type="PROSITE" id="PS50030">
    <property type="entry name" value="UBA"/>
    <property type="match status" value="2"/>
</dbReference>
<feature type="region of interest" description="Disordered" evidence="6">
    <location>
        <begin position="305"/>
        <end position="345"/>
    </location>
</feature>
<dbReference type="InterPro" id="IPR009060">
    <property type="entry name" value="UBA-like_sf"/>
</dbReference>
<evidence type="ECO:0000259" key="8">
    <source>
        <dbReference type="PROSITE" id="PS50053"/>
    </source>
</evidence>
<dbReference type="SUPFAM" id="SSF46934">
    <property type="entry name" value="UBA-like"/>
    <property type="match status" value="2"/>
</dbReference>
<dbReference type="PROSITE" id="PS50053">
    <property type="entry name" value="UBIQUITIN_2"/>
    <property type="match status" value="1"/>
</dbReference>
<dbReference type="GO" id="GO:0006289">
    <property type="term" value="P:nucleotide-excision repair"/>
    <property type="evidence" value="ECO:0007669"/>
    <property type="project" value="UniProtKB-UniRule"/>
</dbReference>
<dbReference type="Gene3D" id="1.10.10.540">
    <property type="entry name" value="XPC-binding domain"/>
    <property type="match status" value="1"/>
</dbReference>
<proteinExistence type="inferred from homology"/>
<feature type="domain" description="UBA" evidence="7">
    <location>
        <begin position="169"/>
        <end position="212"/>
    </location>
</feature>
<dbReference type="PRINTS" id="PR01839">
    <property type="entry name" value="RAD23PROTEIN"/>
</dbReference>
<dbReference type="InterPro" id="IPR015940">
    <property type="entry name" value="UBA"/>
</dbReference>
<sequence length="396" mass="41133">MVVLTLKNLQQQTFSVEIELSATVKALKEKVEKEKGSDYPAVGQKLIYAGKILQDDSTLDSYNIDDKKFLVIMVTKPKPAPPPSGPSDPMETGEAGETTTEAAATTAQSTTPAATTEASSTSTSSTTATTTTTTTSASSQPADTPTTQSGPTTQPSSGGSVGGAESLIVVGEEFNRMVENIMEMGYERPQVERALRASFNNPYTAVQYLVDGIPANLEEPAGQPAGAGGEGGGGVESLPAGVGSELDIEADPLSFFRSQPQFEQMRQMIRSNPSLLDAFIQQIGQTNPQLLQTIQQNQEAFVRMLNEGGPGSGSGNTGGSTGAQGSGGGGGGGGGGSGGRAAPGQTAIFLSPQDRDAIDRLKALGNFPEDVVVQAYFACEKNENLAAEFLFSQTWD</sequence>
<dbReference type="InterPro" id="IPR000626">
    <property type="entry name" value="Ubiquitin-like_dom"/>
</dbReference>
<keyword evidence="3 5" id="KW-0234">DNA repair</keyword>
<dbReference type="GO" id="GO:0043130">
    <property type="term" value="F:ubiquitin binding"/>
    <property type="evidence" value="ECO:0007669"/>
    <property type="project" value="UniProtKB-UniRule"/>
</dbReference>
<keyword evidence="2 5" id="KW-0227">DNA damage</keyword>
<accession>A0AAW0UFA4</accession>
<keyword evidence="10" id="KW-1185">Reference proteome</keyword>
<feature type="domain" description="Ubiquitin-like" evidence="8">
    <location>
        <begin position="2"/>
        <end position="79"/>
    </location>
</feature>
<evidence type="ECO:0000259" key="7">
    <source>
        <dbReference type="PROSITE" id="PS50030"/>
    </source>
</evidence>
<dbReference type="Gene3D" id="1.10.8.10">
    <property type="entry name" value="DNA helicase RuvA subunit, C-terminal domain"/>
    <property type="match status" value="2"/>
</dbReference>
<evidence type="ECO:0000313" key="9">
    <source>
        <dbReference type="EMBL" id="KAK8398491.1"/>
    </source>
</evidence>
<dbReference type="EMBL" id="JARAKH010000012">
    <property type="protein sequence ID" value="KAK8398491.1"/>
    <property type="molecule type" value="Genomic_DNA"/>
</dbReference>
<dbReference type="InterPro" id="IPR004806">
    <property type="entry name" value="Rad23"/>
</dbReference>
<dbReference type="SUPFAM" id="SSF54236">
    <property type="entry name" value="Ubiquitin-like"/>
    <property type="match status" value="1"/>
</dbReference>
<dbReference type="FunFam" id="3.10.20.90:FF:000254">
    <property type="entry name" value="UV excision repair protein Rad23"/>
    <property type="match status" value="1"/>
</dbReference>
<comment type="caution">
    <text evidence="9">The sequence shown here is derived from an EMBL/GenBank/DDBJ whole genome shotgun (WGS) entry which is preliminary data.</text>
</comment>
<dbReference type="InterPro" id="IPR029071">
    <property type="entry name" value="Ubiquitin-like_domsf"/>
</dbReference>
<dbReference type="FunFam" id="1.10.10.540:FF:000001">
    <property type="entry name" value="UV excision repair protein RAD23 B"/>
    <property type="match status" value="1"/>
</dbReference>
<dbReference type="Pfam" id="PF09280">
    <property type="entry name" value="XPC-binding"/>
    <property type="match status" value="1"/>
</dbReference>
<dbReference type="Gene3D" id="3.10.20.90">
    <property type="entry name" value="Phosphatidylinositol 3-kinase Catalytic Subunit, Chain A, domain 1"/>
    <property type="match status" value="1"/>
</dbReference>
<dbReference type="GO" id="GO:0070628">
    <property type="term" value="F:proteasome binding"/>
    <property type="evidence" value="ECO:0007669"/>
    <property type="project" value="TreeGrafter"/>
</dbReference>
<dbReference type="GO" id="GO:0005654">
    <property type="term" value="C:nucleoplasm"/>
    <property type="evidence" value="ECO:0007669"/>
    <property type="project" value="TreeGrafter"/>
</dbReference>
<evidence type="ECO:0000256" key="1">
    <source>
        <dbReference type="ARBA" id="ARBA00022737"/>
    </source>
</evidence>
<dbReference type="GO" id="GO:0005829">
    <property type="term" value="C:cytosol"/>
    <property type="evidence" value="ECO:0007669"/>
    <property type="project" value="TreeGrafter"/>
</dbReference>
<evidence type="ECO:0000256" key="3">
    <source>
        <dbReference type="ARBA" id="ARBA00023204"/>
    </source>
</evidence>
<keyword evidence="1" id="KW-0677">Repeat</keyword>
<dbReference type="CDD" id="cd14380">
    <property type="entry name" value="UBA2_Rad23"/>
    <property type="match status" value="1"/>
</dbReference>
<feature type="region of interest" description="Disordered" evidence="6">
    <location>
        <begin position="75"/>
        <end position="163"/>
    </location>
</feature>
<comment type="function">
    <text evidence="5">Multiubiquitin chain receptor involved in modulation of proteasomal degradation. Involved in nucleotide excision repair.</text>
</comment>
<comment type="similarity">
    <text evidence="5">Belongs to the RAD23 family.</text>
</comment>
<feature type="compositionally biased region" description="Low complexity" evidence="6">
    <location>
        <begin position="87"/>
        <end position="158"/>
    </location>
</feature>
<dbReference type="AlphaFoldDB" id="A0AAW0UFA4"/>
<evidence type="ECO:0000256" key="5">
    <source>
        <dbReference type="RuleBase" id="RU367049"/>
    </source>
</evidence>
<dbReference type="GO" id="GO:0031593">
    <property type="term" value="F:polyubiquitin modification-dependent protein binding"/>
    <property type="evidence" value="ECO:0007669"/>
    <property type="project" value="UniProtKB-UniRule"/>
</dbReference>
<dbReference type="SMART" id="SM00727">
    <property type="entry name" value="STI1"/>
    <property type="match status" value="1"/>
</dbReference>
<dbReference type="InterPro" id="IPR036353">
    <property type="entry name" value="XPC-bd_sf"/>
</dbReference>
<dbReference type="FunFam" id="1.10.8.10:FF:000002">
    <property type="entry name" value="UV excision repair protein RAD23 homolog"/>
    <property type="match status" value="1"/>
</dbReference>